<keyword evidence="11 12" id="KW-0407">Ion channel</keyword>
<evidence type="ECO:0000256" key="9">
    <source>
        <dbReference type="ARBA" id="ARBA00023065"/>
    </source>
</evidence>
<evidence type="ECO:0000256" key="7">
    <source>
        <dbReference type="ARBA" id="ARBA00022958"/>
    </source>
</evidence>
<dbReference type="GO" id="GO:0005267">
    <property type="term" value="F:potassium channel activity"/>
    <property type="evidence" value="ECO:0007669"/>
    <property type="project" value="UniProtKB-KW"/>
</dbReference>
<comment type="caution">
    <text evidence="16">The sequence shown here is derived from an EMBL/GenBank/DDBJ whole genome shotgun (WGS) entry which is preliminary data.</text>
</comment>
<evidence type="ECO:0000256" key="5">
    <source>
        <dbReference type="ARBA" id="ARBA00022692"/>
    </source>
</evidence>
<keyword evidence="10 14" id="KW-0472">Membrane</keyword>
<dbReference type="PRINTS" id="PR01095">
    <property type="entry name" value="TASKCHANNEL"/>
</dbReference>
<keyword evidence="7" id="KW-0630">Potassium</keyword>
<feature type="domain" description="Potassium channel" evidence="15">
    <location>
        <begin position="217"/>
        <end position="292"/>
    </location>
</feature>
<evidence type="ECO:0000256" key="6">
    <source>
        <dbReference type="ARBA" id="ARBA00022826"/>
    </source>
</evidence>
<evidence type="ECO:0000256" key="13">
    <source>
        <dbReference type="SAM" id="MobiDB-lite"/>
    </source>
</evidence>
<comment type="subcellular location">
    <subcellularLocation>
        <location evidence="1">Membrane</location>
        <topology evidence="1">Multi-pass membrane protein</topology>
    </subcellularLocation>
</comment>
<keyword evidence="4" id="KW-0633">Potassium transport</keyword>
<keyword evidence="6" id="KW-0631">Potassium channel</keyword>
<reference evidence="16 17" key="1">
    <citation type="submission" date="2024-11" db="EMBL/GenBank/DDBJ databases">
        <title>Adaptive evolution of stress response genes in parasites aligns with host niche diversity.</title>
        <authorList>
            <person name="Hahn C."/>
            <person name="Resl P."/>
        </authorList>
    </citation>
    <scope>NUCLEOTIDE SEQUENCE [LARGE SCALE GENOMIC DNA]</scope>
    <source>
        <strain evidence="16">EGGRZ-B1_66</strain>
        <tissue evidence="16">Body</tissue>
    </source>
</reference>
<organism evidence="16 17">
    <name type="scientific">Cichlidogyrus casuarinus</name>
    <dbReference type="NCBI Taxonomy" id="1844966"/>
    <lineage>
        <taxon>Eukaryota</taxon>
        <taxon>Metazoa</taxon>
        <taxon>Spiralia</taxon>
        <taxon>Lophotrochozoa</taxon>
        <taxon>Platyhelminthes</taxon>
        <taxon>Monogenea</taxon>
        <taxon>Monopisthocotylea</taxon>
        <taxon>Dactylogyridea</taxon>
        <taxon>Ancyrocephalidae</taxon>
        <taxon>Cichlidogyrus</taxon>
    </lineage>
</organism>
<keyword evidence="9 12" id="KW-0406">Ion transport</keyword>
<dbReference type="PANTHER" id="PTHR11003">
    <property type="entry name" value="POTASSIUM CHANNEL, SUBFAMILY K"/>
    <property type="match status" value="1"/>
</dbReference>
<keyword evidence="3 12" id="KW-0813">Transport</keyword>
<dbReference type="PRINTS" id="PR01333">
    <property type="entry name" value="2POREKCHANEL"/>
</dbReference>
<keyword evidence="17" id="KW-1185">Reference proteome</keyword>
<evidence type="ECO:0000259" key="15">
    <source>
        <dbReference type="Pfam" id="PF07885"/>
    </source>
</evidence>
<evidence type="ECO:0000256" key="2">
    <source>
        <dbReference type="ARBA" id="ARBA00006666"/>
    </source>
</evidence>
<evidence type="ECO:0000313" key="17">
    <source>
        <dbReference type="Proteomes" id="UP001626550"/>
    </source>
</evidence>
<evidence type="ECO:0000256" key="1">
    <source>
        <dbReference type="ARBA" id="ARBA00004141"/>
    </source>
</evidence>
<evidence type="ECO:0000256" key="12">
    <source>
        <dbReference type="RuleBase" id="RU003857"/>
    </source>
</evidence>
<evidence type="ECO:0000256" key="4">
    <source>
        <dbReference type="ARBA" id="ARBA00022538"/>
    </source>
</evidence>
<feature type="transmembrane region" description="Helical" evidence="14">
    <location>
        <begin position="127"/>
        <end position="145"/>
    </location>
</feature>
<evidence type="ECO:0000256" key="14">
    <source>
        <dbReference type="SAM" id="Phobius"/>
    </source>
</evidence>
<dbReference type="InterPro" id="IPR013099">
    <property type="entry name" value="K_chnl_dom"/>
</dbReference>
<dbReference type="SUPFAM" id="SSF81324">
    <property type="entry name" value="Voltage-gated potassium channels"/>
    <property type="match status" value="2"/>
</dbReference>
<feature type="transmembrane region" description="Helical" evidence="14">
    <location>
        <begin position="269"/>
        <end position="296"/>
    </location>
</feature>
<name>A0ABD2QA78_9PLAT</name>
<keyword evidence="5 12" id="KW-0812">Transmembrane</keyword>
<feature type="transmembrane region" description="Helical" evidence="14">
    <location>
        <begin position="157"/>
        <end position="177"/>
    </location>
</feature>
<dbReference type="InterPro" id="IPR003092">
    <property type="entry name" value="2pore_dom_K_chnl_TASK"/>
</dbReference>
<dbReference type="AlphaFoldDB" id="A0ABD2QA78"/>
<comment type="similarity">
    <text evidence="2 12">Belongs to the two pore domain potassium channel (TC 1.A.1.8) family.</text>
</comment>
<dbReference type="Proteomes" id="UP001626550">
    <property type="component" value="Unassembled WGS sequence"/>
</dbReference>
<evidence type="ECO:0000313" key="16">
    <source>
        <dbReference type="EMBL" id="KAL3316464.1"/>
    </source>
</evidence>
<feature type="region of interest" description="Disordered" evidence="13">
    <location>
        <begin position="508"/>
        <end position="537"/>
    </location>
</feature>
<accession>A0ABD2QA78</accession>
<evidence type="ECO:0000256" key="3">
    <source>
        <dbReference type="ARBA" id="ARBA00022448"/>
    </source>
</evidence>
<proteinExistence type="inferred from homology"/>
<feature type="domain" description="Potassium channel" evidence="15">
    <location>
        <begin position="121"/>
        <end position="181"/>
    </location>
</feature>
<protein>
    <recommendedName>
        <fullName evidence="15">Potassium channel domain-containing protein</fullName>
    </recommendedName>
</protein>
<sequence length="537" mass="61243">MAPIGLRIFYKASTNDAKNEILYSADDLASYMWLTRGTVKEAMNFSADLVVQKLKENERLCVEHQVGASIFDYLESENEMVSRNSFKTWKKTCSSDYNITEEICIKIGTEALEYKYQLKNDEDSSQWRFAGSFYFATTVITTIGYGHSTPKTVYGKCFCMLYAVIGIPLCIVMFQSIGERLNTCVTWLIRKVKVKCGYKNNHVSDTHLILISSTTGILVLTVGAYVFHRRENWKYLNAFYYSFITLTTIGFGDFVALQSNNAMNREPEYVSFSLIFILFGLTVVSSVMNLLVLRFLTMNTEDERRDEIEAAAQAIDSMRLQGDVILPAGAYYSGNNISRRDSLLSTANGFNFEGYPFHDRKKSEECMSTDASNHSFAAKSYLQRGKVCWNYFVSLFTPQSDWKADYAQMVNYRRLMYAKQQNHLPSCQRIWNDEVPCHAKCDMLNDVDGQYSSCKMVNEGMATDDVWMTDDKGVGCNCEHRLLQHHSNCCRHQHHAIHTLNNTCDEQEMESSLGTSEDDLSSIWSQSEGPKKRASSV</sequence>
<dbReference type="PANTHER" id="PTHR11003:SF291">
    <property type="entry name" value="IP11374P"/>
    <property type="match status" value="1"/>
</dbReference>
<dbReference type="EMBL" id="JBJKFK010000536">
    <property type="protein sequence ID" value="KAL3316464.1"/>
    <property type="molecule type" value="Genomic_DNA"/>
</dbReference>
<evidence type="ECO:0000256" key="10">
    <source>
        <dbReference type="ARBA" id="ARBA00023136"/>
    </source>
</evidence>
<dbReference type="GO" id="GO:0016020">
    <property type="term" value="C:membrane"/>
    <property type="evidence" value="ECO:0007669"/>
    <property type="project" value="UniProtKB-SubCell"/>
</dbReference>
<keyword evidence="8 14" id="KW-1133">Transmembrane helix</keyword>
<dbReference type="Gene3D" id="1.10.287.70">
    <property type="match status" value="1"/>
</dbReference>
<evidence type="ECO:0000256" key="8">
    <source>
        <dbReference type="ARBA" id="ARBA00022989"/>
    </source>
</evidence>
<feature type="transmembrane region" description="Helical" evidence="14">
    <location>
        <begin position="239"/>
        <end position="257"/>
    </location>
</feature>
<dbReference type="Pfam" id="PF07885">
    <property type="entry name" value="Ion_trans_2"/>
    <property type="match status" value="2"/>
</dbReference>
<gene>
    <name evidence="16" type="ORF">Ciccas_004888</name>
</gene>
<evidence type="ECO:0000256" key="11">
    <source>
        <dbReference type="ARBA" id="ARBA00023303"/>
    </source>
</evidence>
<feature type="transmembrane region" description="Helical" evidence="14">
    <location>
        <begin position="208"/>
        <end position="227"/>
    </location>
</feature>
<dbReference type="InterPro" id="IPR003280">
    <property type="entry name" value="2pore_dom_K_chnl"/>
</dbReference>